<feature type="domain" description="Transposable element P transposase-like GTP-binding insertion" evidence="1">
    <location>
        <begin position="1"/>
        <end position="41"/>
    </location>
</feature>
<comment type="caution">
    <text evidence="2">The sequence shown here is derived from an EMBL/GenBank/DDBJ whole genome shotgun (WGS) entry which is preliminary data.</text>
</comment>
<sequence length="96" mass="11231">MSQSVANGLQMMNRPEFSSTIHFITMVDKFFDCLNVSNTTDWQNKRKDNLKPYAAVDNARFVWLKNDFLGFLDKWIKESQEQPNLTAKEKNCCMSE</sequence>
<keyword evidence="3" id="KW-1185">Reference proteome</keyword>
<organism evidence="2 3">
    <name type="scientific">Holothuria leucospilota</name>
    <name type="common">Black long sea cucumber</name>
    <name type="synonym">Mertensiothuria leucospilota</name>
    <dbReference type="NCBI Taxonomy" id="206669"/>
    <lineage>
        <taxon>Eukaryota</taxon>
        <taxon>Metazoa</taxon>
        <taxon>Echinodermata</taxon>
        <taxon>Eleutherozoa</taxon>
        <taxon>Echinozoa</taxon>
        <taxon>Holothuroidea</taxon>
        <taxon>Aspidochirotacea</taxon>
        <taxon>Aspidochirotida</taxon>
        <taxon>Holothuriidae</taxon>
        <taxon>Holothuria</taxon>
    </lineage>
</organism>
<name>A0A9Q1HKQ9_HOLLE</name>
<dbReference type="AlphaFoldDB" id="A0A9Q1HKQ9"/>
<dbReference type="InterPro" id="IPR048366">
    <property type="entry name" value="TNP-like_GBD"/>
</dbReference>
<protein>
    <recommendedName>
        <fullName evidence="1">Transposable element P transposase-like GTP-binding insertion domain-containing protein</fullName>
    </recommendedName>
</protein>
<dbReference type="Pfam" id="PF21788">
    <property type="entry name" value="TNP-like_GBD"/>
    <property type="match status" value="1"/>
</dbReference>
<gene>
    <name evidence="2" type="ORF">HOLleu_01262</name>
</gene>
<dbReference type="EMBL" id="JAIZAY010000001">
    <property type="protein sequence ID" value="KAJ8048796.1"/>
    <property type="molecule type" value="Genomic_DNA"/>
</dbReference>
<dbReference type="Proteomes" id="UP001152320">
    <property type="component" value="Chromosome 1"/>
</dbReference>
<reference evidence="2" key="1">
    <citation type="submission" date="2021-10" db="EMBL/GenBank/DDBJ databases">
        <title>Tropical sea cucumber genome reveals ecological adaptation and Cuvierian tubules defense mechanism.</title>
        <authorList>
            <person name="Chen T."/>
        </authorList>
    </citation>
    <scope>NUCLEOTIDE SEQUENCE</scope>
    <source>
        <strain evidence="2">Nanhai2018</strain>
        <tissue evidence="2">Muscle</tissue>
    </source>
</reference>
<accession>A0A9Q1HKQ9</accession>
<evidence type="ECO:0000313" key="2">
    <source>
        <dbReference type="EMBL" id="KAJ8048796.1"/>
    </source>
</evidence>
<dbReference type="OrthoDB" id="10063305at2759"/>
<proteinExistence type="predicted"/>
<evidence type="ECO:0000259" key="1">
    <source>
        <dbReference type="Pfam" id="PF21788"/>
    </source>
</evidence>
<evidence type="ECO:0000313" key="3">
    <source>
        <dbReference type="Proteomes" id="UP001152320"/>
    </source>
</evidence>